<evidence type="ECO:0000256" key="5">
    <source>
        <dbReference type="ARBA" id="ARBA00023136"/>
    </source>
</evidence>
<dbReference type="InterPro" id="IPR020846">
    <property type="entry name" value="MFS_dom"/>
</dbReference>
<dbReference type="GO" id="GO:0022857">
    <property type="term" value="F:transmembrane transporter activity"/>
    <property type="evidence" value="ECO:0007669"/>
    <property type="project" value="InterPro"/>
</dbReference>
<evidence type="ECO:0000256" key="3">
    <source>
        <dbReference type="ARBA" id="ARBA00022692"/>
    </source>
</evidence>
<feature type="transmembrane region" description="Helical" evidence="6">
    <location>
        <begin position="310"/>
        <end position="329"/>
    </location>
</feature>
<keyword evidence="5 6" id="KW-0472">Membrane</keyword>
<dbReference type="PANTHER" id="PTHR23502:SF31">
    <property type="entry name" value="POLYAMINE TRANSPORTER 1"/>
    <property type="match status" value="1"/>
</dbReference>
<feature type="transmembrane region" description="Helical" evidence="6">
    <location>
        <begin position="135"/>
        <end position="156"/>
    </location>
</feature>
<reference evidence="8 9" key="1">
    <citation type="submission" date="2015-06" db="EMBL/GenBank/DDBJ databases">
        <title>Talaromyces atroroseus IBT 11181 draft genome.</title>
        <authorList>
            <person name="Rasmussen K.B."/>
            <person name="Rasmussen S."/>
            <person name="Petersen B."/>
            <person name="Sicheritz-Ponten T."/>
            <person name="Mortensen U.H."/>
            <person name="Thrane U."/>
        </authorList>
    </citation>
    <scope>NUCLEOTIDE SEQUENCE [LARGE SCALE GENOMIC DNA]</scope>
    <source>
        <strain evidence="8 9">IBT 11181</strain>
    </source>
</reference>
<dbReference type="STRING" id="1441469.A0A225AS31"/>
<dbReference type="AlphaFoldDB" id="A0A225AS31"/>
<dbReference type="Gene3D" id="1.20.1250.20">
    <property type="entry name" value="MFS general substrate transporter like domains"/>
    <property type="match status" value="1"/>
</dbReference>
<feature type="transmembrane region" description="Helical" evidence="6">
    <location>
        <begin position="263"/>
        <end position="290"/>
    </location>
</feature>
<dbReference type="RefSeq" id="XP_020123921.1">
    <property type="nucleotide sequence ID" value="XM_020260332.1"/>
</dbReference>
<keyword evidence="4 6" id="KW-1133">Transmembrane helix</keyword>
<evidence type="ECO:0000256" key="4">
    <source>
        <dbReference type="ARBA" id="ARBA00022989"/>
    </source>
</evidence>
<sequence length="489" mass="52773">MRLEECVDVTAEVHGDIVEFDGPDDAGNPLNWSIKKKLSIALVLAFCTFTVGFNSSLFSSGVSQVSREFHVSHEVGTLGVSLYVMGFATGPIAWAPLSELKGRRMPIVIGMFGFAVFSLGVASGKDIQTVLICRFWSGIFGASAMTLTAAVLADIFDGLARGPATTAFSINTLMGPMLAPSVGGFICESYLGWRWTAWLGALMGFAGLILGIVLLEETFAPTLLAQRAHRLRLETGNWSLHAKHEMLVIDTRALVSKYLSRPLILLFTEPLVFLISVYLAFVYGLMYLFLTAYPLCFQSIHGFSAGIAGLAYFGIAGGLVIGAVFVLCTQSSYYAKLKANHGVILPEWRLPPAMVGSVAFAGGVLWFGWSGYRADIPWIVPVLSGLLTGFGLLTIFQQLLNFLIDTYLPYAASVNAGSSIIRSLCGAGFPLFAESLFKSLGINWASTLLGGIAVLCIPIPWAFYRWGPNLRARSKYSVTQSVRMADGGD</sequence>
<dbReference type="InterPro" id="IPR011701">
    <property type="entry name" value="MFS"/>
</dbReference>
<dbReference type="InterPro" id="IPR036259">
    <property type="entry name" value="MFS_trans_sf"/>
</dbReference>
<dbReference type="SUPFAM" id="SSF103473">
    <property type="entry name" value="MFS general substrate transporter"/>
    <property type="match status" value="1"/>
</dbReference>
<keyword evidence="2" id="KW-0813">Transport</keyword>
<organism evidence="8 9">
    <name type="scientific">Talaromyces atroroseus</name>
    <dbReference type="NCBI Taxonomy" id="1441469"/>
    <lineage>
        <taxon>Eukaryota</taxon>
        <taxon>Fungi</taxon>
        <taxon>Dikarya</taxon>
        <taxon>Ascomycota</taxon>
        <taxon>Pezizomycotina</taxon>
        <taxon>Eurotiomycetes</taxon>
        <taxon>Eurotiomycetidae</taxon>
        <taxon>Eurotiales</taxon>
        <taxon>Trichocomaceae</taxon>
        <taxon>Talaromyces</taxon>
        <taxon>Talaromyces sect. Trachyspermi</taxon>
    </lineage>
</organism>
<evidence type="ECO:0000256" key="6">
    <source>
        <dbReference type="SAM" id="Phobius"/>
    </source>
</evidence>
<feature type="transmembrane region" description="Helical" evidence="6">
    <location>
        <begin position="197"/>
        <end position="215"/>
    </location>
</feature>
<dbReference type="EMBL" id="LFMY01000001">
    <property type="protein sequence ID" value="OKL63800.1"/>
    <property type="molecule type" value="Genomic_DNA"/>
</dbReference>
<dbReference type="GO" id="GO:0005886">
    <property type="term" value="C:plasma membrane"/>
    <property type="evidence" value="ECO:0007669"/>
    <property type="project" value="TreeGrafter"/>
</dbReference>
<feature type="transmembrane region" description="Helical" evidence="6">
    <location>
        <begin position="38"/>
        <end position="58"/>
    </location>
</feature>
<accession>A0A225AS31</accession>
<proteinExistence type="predicted"/>
<feature type="transmembrane region" description="Helical" evidence="6">
    <location>
        <begin position="378"/>
        <end position="396"/>
    </location>
</feature>
<dbReference type="CDD" id="cd17323">
    <property type="entry name" value="MFS_Tpo1_MDR_like"/>
    <property type="match status" value="1"/>
</dbReference>
<feature type="transmembrane region" description="Helical" evidence="6">
    <location>
        <begin position="168"/>
        <end position="191"/>
    </location>
</feature>
<keyword evidence="9" id="KW-1185">Reference proteome</keyword>
<dbReference type="PANTHER" id="PTHR23502">
    <property type="entry name" value="MAJOR FACILITATOR SUPERFAMILY"/>
    <property type="match status" value="1"/>
</dbReference>
<dbReference type="GeneID" id="31000272"/>
<feature type="transmembrane region" description="Helical" evidence="6">
    <location>
        <begin position="78"/>
        <end position="97"/>
    </location>
</feature>
<protein>
    <recommendedName>
        <fullName evidence="7">Major facilitator superfamily (MFS) profile domain-containing protein</fullName>
    </recommendedName>
</protein>
<dbReference type="Proteomes" id="UP000214365">
    <property type="component" value="Unassembled WGS sequence"/>
</dbReference>
<comment type="caution">
    <text evidence="8">The sequence shown here is derived from an EMBL/GenBank/DDBJ whole genome shotgun (WGS) entry which is preliminary data.</text>
</comment>
<keyword evidence="3 6" id="KW-0812">Transmembrane</keyword>
<evidence type="ECO:0000313" key="8">
    <source>
        <dbReference type="EMBL" id="OKL63800.1"/>
    </source>
</evidence>
<dbReference type="PROSITE" id="PS50850">
    <property type="entry name" value="MFS"/>
    <property type="match status" value="1"/>
</dbReference>
<evidence type="ECO:0000256" key="2">
    <source>
        <dbReference type="ARBA" id="ARBA00022448"/>
    </source>
</evidence>
<evidence type="ECO:0000256" key="1">
    <source>
        <dbReference type="ARBA" id="ARBA00004141"/>
    </source>
</evidence>
<gene>
    <name evidence="8" type="ORF">UA08_00517</name>
</gene>
<dbReference type="FunFam" id="1.20.1250.20:FF:000011">
    <property type="entry name" value="MFS multidrug transporter, putative"/>
    <property type="match status" value="1"/>
</dbReference>
<feature type="transmembrane region" description="Helical" evidence="6">
    <location>
        <begin position="444"/>
        <end position="464"/>
    </location>
</feature>
<feature type="domain" description="Major facilitator superfamily (MFS) profile" evidence="7">
    <location>
        <begin position="40"/>
        <end position="468"/>
    </location>
</feature>
<dbReference type="Pfam" id="PF07690">
    <property type="entry name" value="MFS_1"/>
    <property type="match status" value="1"/>
</dbReference>
<feature type="transmembrane region" description="Helical" evidence="6">
    <location>
        <begin position="104"/>
        <end position="123"/>
    </location>
</feature>
<evidence type="ECO:0000259" key="7">
    <source>
        <dbReference type="PROSITE" id="PS50850"/>
    </source>
</evidence>
<comment type="subcellular location">
    <subcellularLocation>
        <location evidence="1">Membrane</location>
        <topology evidence="1">Multi-pass membrane protein</topology>
    </subcellularLocation>
</comment>
<name>A0A225AS31_TALAT</name>
<evidence type="ECO:0000313" key="9">
    <source>
        <dbReference type="Proteomes" id="UP000214365"/>
    </source>
</evidence>
<dbReference type="OrthoDB" id="9986881at2759"/>
<feature type="transmembrane region" description="Helical" evidence="6">
    <location>
        <begin position="350"/>
        <end position="372"/>
    </location>
</feature>